<dbReference type="SUPFAM" id="SSF56112">
    <property type="entry name" value="Protein kinase-like (PK-like)"/>
    <property type="match status" value="1"/>
</dbReference>
<feature type="domain" description="ABC1 atypical kinase-like" evidence="3">
    <location>
        <begin position="88"/>
        <end position="332"/>
    </location>
</feature>
<keyword evidence="2" id="KW-1133">Transmembrane helix</keyword>
<reference evidence="4 5" key="1">
    <citation type="submission" date="2020-08" db="EMBL/GenBank/DDBJ databases">
        <title>Genomic Encyclopedia of Type Strains, Phase IV (KMG-IV): sequencing the most valuable type-strain genomes for metagenomic binning, comparative biology and taxonomic classification.</title>
        <authorList>
            <person name="Goeker M."/>
        </authorList>
    </citation>
    <scope>NUCLEOTIDE SEQUENCE [LARGE SCALE GENOMIC DNA]</scope>
    <source>
        <strain evidence="4 5">DSM 24696</strain>
    </source>
</reference>
<proteinExistence type="inferred from homology"/>
<dbReference type="PANTHER" id="PTHR10566:SF113">
    <property type="entry name" value="PROTEIN ACTIVITY OF BC1 COMPLEX KINASE 7, CHLOROPLASTIC"/>
    <property type="match status" value="1"/>
</dbReference>
<evidence type="ECO:0000256" key="2">
    <source>
        <dbReference type="SAM" id="Phobius"/>
    </source>
</evidence>
<keyword evidence="4" id="KW-0830">Ubiquinone</keyword>
<evidence type="ECO:0000256" key="1">
    <source>
        <dbReference type="ARBA" id="ARBA00009670"/>
    </source>
</evidence>
<comment type="similarity">
    <text evidence="1">Belongs to the protein kinase superfamily. ADCK protein kinase family.</text>
</comment>
<accession>A0A840QPK3</accession>
<dbReference type="InterPro" id="IPR050154">
    <property type="entry name" value="UbiB_kinase"/>
</dbReference>
<evidence type="ECO:0000313" key="4">
    <source>
        <dbReference type="EMBL" id="MBB5173289.1"/>
    </source>
</evidence>
<keyword evidence="5" id="KW-1185">Reference proteome</keyword>
<protein>
    <submittedName>
        <fullName evidence="4">Putative unusual protein kinase regulating ubiquinone biosynthesis (AarF/ABC1/UbiB family)</fullName>
    </submittedName>
</protein>
<dbReference type="EMBL" id="JACHHB010000005">
    <property type="protein sequence ID" value="MBB5173289.1"/>
    <property type="molecule type" value="Genomic_DNA"/>
</dbReference>
<feature type="transmembrane region" description="Helical" evidence="2">
    <location>
        <begin position="487"/>
        <end position="509"/>
    </location>
</feature>
<keyword evidence="2" id="KW-0472">Membrane</keyword>
<comment type="caution">
    <text evidence="4">The sequence shown here is derived from an EMBL/GenBank/DDBJ whole genome shotgun (WGS) entry which is preliminary data.</text>
</comment>
<organism evidence="4 5">
    <name type="scientific">Texcoconibacillus texcoconensis</name>
    <dbReference type="NCBI Taxonomy" id="1095777"/>
    <lineage>
        <taxon>Bacteria</taxon>
        <taxon>Bacillati</taxon>
        <taxon>Bacillota</taxon>
        <taxon>Bacilli</taxon>
        <taxon>Bacillales</taxon>
        <taxon>Bacillaceae</taxon>
        <taxon>Texcoconibacillus</taxon>
    </lineage>
</organism>
<keyword evidence="4" id="KW-0808">Transferase</keyword>
<gene>
    <name evidence="4" type="ORF">HNQ41_001458</name>
</gene>
<dbReference type="PANTHER" id="PTHR10566">
    <property type="entry name" value="CHAPERONE-ACTIVITY OF BC1 COMPLEX CABC1 -RELATED"/>
    <property type="match status" value="1"/>
</dbReference>
<name>A0A840QPK3_9BACI</name>
<evidence type="ECO:0000259" key="3">
    <source>
        <dbReference type="Pfam" id="PF03109"/>
    </source>
</evidence>
<dbReference type="AlphaFoldDB" id="A0A840QPK3"/>
<dbReference type="RefSeq" id="WP_184663739.1">
    <property type="nucleotide sequence ID" value="NZ_JACHHB010000005.1"/>
</dbReference>
<dbReference type="InterPro" id="IPR011009">
    <property type="entry name" value="Kinase-like_dom_sf"/>
</dbReference>
<dbReference type="CDD" id="cd05121">
    <property type="entry name" value="ABC1_ADCK3-like"/>
    <property type="match status" value="1"/>
</dbReference>
<keyword evidence="4" id="KW-0418">Kinase</keyword>
<dbReference type="Proteomes" id="UP000551878">
    <property type="component" value="Unassembled WGS sequence"/>
</dbReference>
<dbReference type="Pfam" id="PF03109">
    <property type="entry name" value="ABC1"/>
    <property type="match status" value="1"/>
</dbReference>
<dbReference type="Gene3D" id="1.10.510.10">
    <property type="entry name" value="Transferase(Phosphotransferase) domain 1"/>
    <property type="match status" value="1"/>
</dbReference>
<feature type="transmembrane region" description="Helical" evidence="2">
    <location>
        <begin position="515"/>
        <end position="535"/>
    </location>
</feature>
<dbReference type="GO" id="GO:0016301">
    <property type="term" value="F:kinase activity"/>
    <property type="evidence" value="ECO:0007669"/>
    <property type="project" value="UniProtKB-KW"/>
</dbReference>
<keyword evidence="2" id="KW-0812">Transmembrane</keyword>
<feature type="transmembrane region" description="Helical" evidence="2">
    <location>
        <begin position="6"/>
        <end position="25"/>
    </location>
</feature>
<dbReference type="InterPro" id="IPR004147">
    <property type="entry name" value="ABC1_dom"/>
</dbReference>
<sequence length="556" mass="65471">MKNLSIYRISVIITMFIKFVFKIYWFNKRNRTWDANTQEKWKQLLKGIAEEYREKAIHLEGLLIKVGQFLSTRADIFPEVFLKEMDELVDRVPPVPFTISKQVLENEWGRTYDHYLKDLSTSPIASASVGEVYKGTLHNGEKVAIKIQRHNIKKIFKTDFKALRIVAWMTKRFTKIAKTTDINVLYHEMVHIIGNELNFSKELQNAHYFQRKFQQHDDIYVPSYYDDLSTQHVLVMEWIEGAKITDTSYLDRHNINRKQLAERLFKAFVEQTIDEGKFHADPHSGNLFVNEHGHVVLIDFGMVGELRNQDAYHFKKLIIEGFVLDDYDLIFEQLEALNFLLPNTDKRKLESILRNAVDFYLEEDLRRLDRHMIEQILRDIQILVREQPIQLPAEFAFLGRAISSCLGVLSIVDPDVDFIELGKPVVQEWLENIDDNNTDKLPFHVLKESAKPMLSIPRNLNRWLESPKYQRHWDQQKQAQRYTHHTYLVKMITTILIFLMSFTFTFIAILLEQKLFAFITGSITVISSLSVALTMRYHKKWIKQISNLSTNLKERG</sequence>
<evidence type="ECO:0000313" key="5">
    <source>
        <dbReference type="Proteomes" id="UP000551878"/>
    </source>
</evidence>